<reference evidence="2" key="1">
    <citation type="journal article" date="2020" name="mSystems">
        <title>Genome- and Community-Level Interaction Insights into Carbon Utilization and Element Cycling Functions of Hydrothermarchaeota in Hydrothermal Sediment.</title>
        <authorList>
            <person name="Zhou Z."/>
            <person name="Liu Y."/>
            <person name="Xu W."/>
            <person name="Pan J."/>
            <person name="Luo Z.H."/>
            <person name="Li M."/>
        </authorList>
    </citation>
    <scope>NUCLEOTIDE SEQUENCE [LARGE SCALE GENOMIC DNA]</scope>
    <source>
        <strain evidence="2">SpSt-1071</strain>
    </source>
</reference>
<evidence type="ECO:0000313" key="2">
    <source>
        <dbReference type="EMBL" id="HHM67394.1"/>
    </source>
</evidence>
<evidence type="ECO:0000256" key="1">
    <source>
        <dbReference type="SAM" id="MobiDB-lite"/>
    </source>
</evidence>
<dbReference type="InterPro" id="IPR007555">
    <property type="entry name" value="DUF499"/>
</dbReference>
<dbReference type="AlphaFoldDB" id="A0A7C5VIQ2"/>
<name>A0A7C5VIQ2_9DEIN</name>
<protein>
    <submittedName>
        <fullName evidence="2">DUF499 domain-containing protein</fullName>
    </submittedName>
</protein>
<dbReference type="Pfam" id="PF04465">
    <property type="entry name" value="DUF499"/>
    <property type="match status" value="1"/>
</dbReference>
<comment type="caution">
    <text evidence="2">The sequence shown here is derived from an EMBL/GenBank/DDBJ whole genome shotgun (WGS) entry which is preliminary data.</text>
</comment>
<dbReference type="EMBL" id="DRXE01000055">
    <property type="protein sequence ID" value="HHM67394.1"/>
    <property type="molecule type" value="Genomic_DNA"/>
</dbReference>
<accession>A0A7C5VIQ2</accession>
<feature type="region of interest" description="Disordered" evidence="1">
    <location>
        <begin position="783"/>
        <end position="824"/>
    </location>
</feature>
<sequence>MALPAWREVALPHEDIRRGRFDESTFAADLADVLAGRGPLEYRDPLTFFRKTYPTKGMVRLLGAVVRRLSGEKGGEPVVQIQTPFGGGKTHGLVALYHLFRSGEEARGTELYARVLEEAGVERIPEAKVAVFVGTAADPLKGRTPWGELALQLGHYGLLEEHDKARQAPGKERLYELFRAAGGPVLILMDEVAEYVARTVDPKALHKEGGSLEGGRAYQTQVLAFFQELTEAVKVAPQVALVMTIPSSAPYGEEGERALLQLQRIAGRLEAIYEPVKGWEIYDVIRTRLFEGIRDEGVVRKVAERYFELYRRLGTEVPDEARDPAYRERMRRAYPFHPELIDALYERWGTLSTFQRTRGVLRFLAEIVADLYGREHSAPLIHSAHVNLANPSIRRELVKHIGNEFDSVIAADIADPEGQAKAQRLDREMGSEYVRFQVASGLATAIFLYSFSGGERKGASPAQLRLAALRPEVPPPLVGDALGRLRELLWYLHEASGLYYFSSQPNLNRIVVERENAVDPEQIRQALRERLERIAGRELRVYLEPHSPQDVPDTKELKLAVLSEPSGSLAEELLEKAGTTFRTYKNTLFLLSPDPNSLGDLHRAARRYLALRSIREDRTLYGQLSAENRHRLDELLREADGALTQKLFMAYRRLTKPGRQGPETYDMGIPTVGEASTLAKRVYEYLKAREFLLERIAPRHLLSALAQGETGKSLQEVYEAFLRYPHLPVLKGWEVLEEAVRKGVAEGTFGLRVGERYYFQEPVLGIAWEEAFLVRKEALPPERESVVDGEKKGEASSEGVAPKPDSSEEEVPPDSSGGEARPERVQEYTVKVRLPWNRLSDFLRGVLMPLQREGAEMELQIELRARSQEGIPRATLDKIRETLDQLQAKVEEA</sequence>
<feature type="compositionally biased region" description="Basic and acidic residues" evidence="1">
    <location>
        <begin position="783"/>
        <end position="795"/>
    </location>
</feature>
<gene>
    <name evidence="2" type="ORF">ENM28_01490</name>
</gene>
<proteinExistence type="predicted"/>
<organism evidence="2">
    <name type="scientific">Thermus caliditerrae</name>
    <dbReference type="NCBI Taxonomy" id="1330700"/>
    <lineage>
        <taxon>Bacteria</taxon>
        <taxon>Thermotogati</taxon>
        <taxon>Deinococcota</taxon>
        <taxon>Deinococci</taxon>
        <taxon>Thermales</taxon>
        <taxon>Thermaceae</taxon>
        <taxon>Thermus</taxon>
    </lineage>
</organism>